<evidence type="ECO:0000313" key="2">
    <source>
        <dbReference type="EMBL" id="KAK4134209.1"/>
    </source>
</evidence>
<dbReference type="Proteomes" id="UP001304895">
    <property type="component" value="Unassembled WGS sequence"/>
</dbReference>
<keyword evidence="3" id="KW-1185">Reference proteome</keyword>
<dbReference type="AlphaFoldDB" id="A0AAN6UK23"/>
<sequence>MEGKTVMGIADRVHRKKQSFKRLASILTEGDNTLPAGPATNEQRVPLPLPLPPRKKKKKEDTNELGLQILPKSLYDKVRDWYEVIREVKDTFVVYISRELQISS</sequence>
<accession>A0AAN6UK23</accession>
<evidence type="ECO:0000256" key="1">
    <source>
        <dbReference type="SAM" id="MobiDB-lite"/>
    </source>
</evidence>
<comment type="caution">
    <text evidence="2">The sequence shown here is derived from an EMBL/GenBank/DDBJ whole genome shotgun (WGS) entry which is preliminary data.</text>
</comment>
<name>A0AAN6UK23_9PEZI</name>
<protein>
    <submittedName>
        <fullName evidence="2">Uncharacterized protein</fullName>
    </submittedName>
</protein>
<gene>
    <name evidence="2" type="ORF">BT67DRAFT_434319</name>
</gene>
<proteinExistence type="predicted"/>
<dbReference type="EMBL" id="MU853409">
    <property type="protein sequence ID" value="KAK4134209.1"/>
    <property type="molecule type" value="Genomic_DNA"/>
</dbReference>
<reference evidence="2" key="2">
    <citation type="submission" date="2023-05" db="EMBL/GenBank/DDBJ databases">
        <authorList>
            <consortium name="Lawrence Berkeley National Laboratory"/>
            <person name="Steindorff A."/>
            <person name="Hensen N."/>
            <person name="Bonometti L."/>
            <person name="Westerberg I."/>
            <person name="Brannstrom I.O."/>
            <person name="Guillou S."/>
            <person name="Cros-Aarteil S."/>
            <person name="Calhoun S."/>
            <person name="Haridas S."/>
            <person name="Kuo A."/>
            <person name="Mondo S."/>
            <person name="Pangilinan J."/>
            <person name="Riley R."/>
            <person name="Labutti K."/>
            <person name="Andreopoulos B."/>
            <person name="Lipzen A."/>
            <person name="Chen C."/>
            <person name="Yanf M."/>
            <person name="Daum C."/>
            <person name="Ng V."/>
            <person name="Clum A."/>
            <person name="Ohm R."/>
            <person name="Martin F."/>
            <person name="Silar P."/>
            <person name="Natvig D."/>
            <person name="Lalanne C."/>
            <person name="Gautier V."/>
            <person name="Ament-Velasquez S.L."/>
            <person name="Kruys A."/>
            <person name="Hutchinson M.I."/>
            <person name="Powell A.J."/>
            <person name="Barry K."/>
            <person name="Miller A.N."/>
            <person name="Grigoriev I.V."/>
            <person name="Debuchy R."/>
            <person name="Gladieux P."/>
            <person name="Thoren M.H."/>
            <person name="Johannesson H."/>
        </authorList>
    </citation>
    <scope>NUCLEOTIDE SEQUENCE</scope>
    <source>
        <strain evidence="2">CBS 123565</strain>
    </source>
</reference>
<feature type="region of interest" description="Disordered" evidence="1">
    <location>
        <begin position="30"/>
        <end position="63"/>
    </location>
</feature>
<evidence type="ECO:0000313" key="3">
    <source>
        <dbReference type="Proteomes" id="UP001304895"/>
    </source>
</evidence>
<organism evidence="2 3">
    <name type="scientific">Trichocladium antarcticum</name>
    <dbReference type="NCBI Taxonomy" id="1450529"/>
    <lineage>
        <taxon>Eukaryota</taxon>
        <taxon>Fungi</taxon>
        <taxon>Dikarya</taxon>
        <taxon>Ascomycota</taxon>
        <taxon>Pezizomycotina</taxon>
        <taxon>Sordariomycetes</taxon>
        <taxon>Sordariomycetidae</taxon>
        <taxon>Sordariales</taxon>
        <taxon>Chaetomiaceae</taxon>
        <taxon>Trichocladium</taxon>
    </lineage>
</organism>
<reference evidence="2" key="1">
    <citation type="journal article" date="2023" name="Mol. Phylogenet. Evol.">
        <title>Genome-scale phylogeny and comparative genomics of the fungal order Sordariales.</title>
        <authorList>
            <person name="Hensen N."/>
            <person name="Bonometti L."/>
            <person name="Westerberg I."/>
            <person name="Brannstrom I.O."/>
            <person name="Guillou S."/>
            <person name="Cros-Aarteil S."/>
            <person name="Calhoun S."/>
            <person name="Haridas S."/>
            <person name="Kuo A."/>
            <person name="Mondo S."/>
            <person name="Pangilinan J."/>
            <person name="Riley R."/>
            <person name="LaButti K."/>
            <person name="Andreopoulos B."/>
            <person name="Lipzen A."/>
            <person name="Chen C."/>
            <person name="Yan M."/>
            <person name="Daum C."/>
            <person name="Ng V."/>
            <person name="Clum A."/>
            <person name="Steindorff A."/>
            <person name="Ohm R.A."/>
            <person name="Martin F."/>
            <person name="Silar P."/>
            <person name="Natvig D.O."/>
            <person name="Lalanne C."/>
            <person name="Gautier V."/>
            <person name="Ament-Velasquez S.L."/>
            <person name="Kruys A."/>
            <person name="Hutchinson M.I."/>
            <person name="Powell A.J."/>
            <person name="Barry K."/>
            <person name="Miller A.N."/>
            <person name="Grigoriev I.V."/>
            <person name="Debuchy R."/>
            <person name="Gladieux P."/>
            <person name="Hiltunen Thoren M."/>
            <person name="Johannesson H."/>
        </authorList>
    </citation>
    <scope>NUCLEOTIDE SEQUENCE</scope>
    <source>
        <strain evidence="2">CBS 123565</strain>
    </source>
</reference>